<evidence type="ECO:0000259" key="3">
    <source>
        <dbReference type="Pfam" id="PF20597"/>
    </source>
</evidence>
<dbReference type="EMBL" id="AP026966">
    <property type="protein sequence ID" value="BDT60351.1"/>
    <property type="molecule type" value="Genomic_DNA"/>
</dbReference>
<dbReference type="NCBIfam" id="TIGR02595">
    <property type="entry name" value="PEP_CTERM"/>
    <property type="match status" value="1"/>
</dbReference>
<evidence type="ECO:0000256" key="1">
    <source>
        <dbReference type="SAM" id="SignalP"/>
    </source>
</evidence>
<dbReference type="Proteomes" id="UP001163336">
    <property type="component" value="Chromosome"/>
</dbReference>
<reference evidence="4" key="1">
    <citation type="submission" date="2022-11" db="EMBL/GenBank/DDBJ databases">
        <title>Isolation and characterization of PLA-degrading bacterium Massilia sp. from Antarctic soil.</title>
        <authorList>
            <person name="Sato K."/>
            <person name="Gomez-Fuentes C."/>
            <person name="Ahmad S.A."/>
            <person name="Zulkharnain A."/>
        </authorList>
    </citation>
    <scope>NUCLEOTIDE SEQUENCE</scope>
    <source>
        <strain evidence="4">N-3</strain>
    </source>
</reference>
<sequence>MIARTTIALAAVMLCYASQANAGPLSASEMLQQFNVVVSGNLNSTSHVDGRTYVGGNVTGGDYVQHPGRTAPSRYAGLTVGGNTGGNVKVNGLGAVVGGNASGLTVNAGESHIGGAASNASFNGNVWIGGAASNVNFGQKIHAASYSGVNLNGKVLDATTATMDGTLAASASTDVGSVMGSLSSQLSALQATAGTSVLFSNNNQRVTFFGIPVDGLLVFDLTALDSKIFSSTTTDLSFRLNGASTVIFNTDDKVLNLSANFDEARSLGSSLIWNFAGANSVSVGRSFGGQVLVADGTFSNTGGANVEGGVYARSLDQYGEIHLQAFTGSLPESVAVPEPASLGLLLTGVGMMGFMRWRRKAARVKGAGAAA</sequence>
<dbReference type="InterPro" id="IPR013424">
    <property type="entry name" value="Ice-binding_C"/>
</dbReference>
<keyword evidence="1" id="KW-0732">Signal</keyword>
<dbReference type="Pfam" id="PF20597">
    <property type="entry name" value="pAdhesive_15"/>
    <property type="match status" value="1"/>
</dbReference>
<dbReference type="Pfam" id="PF07589">
    <property type="entry name" value="PEP-CTERM"/>
    <property type="match status" value="1"/>
</dbReference>
<feature type="domain" description="Choice-of-anchor A" evidence="3">
    <location>
        <begin position="29"/>
        <end position="323"/>
    </location>
</feature>
<dbReference type="InterPro" id="IPR026588">
    <property type="entry name" value="Choice_anch_A"/>
</dbReference>
<keyword evidence="5" id="KW-1185">Reference proteome</keyword>
<accession>A0ABN6TDQ3</accession>
<evidence type="ECO:0000259" key="2">
    <source>
        <dbReference type="Pfam" id="PF07589"/>
    </source>
</evidence>
<name>A0ABN6TDQ3_9BURK</name>
<evidence type="ECO:0008006" key="6">
    <source>
        <dbReference type="Google" id="ProtNLM"/>
    </source>
</evidence>
<organism evidence="4 5">
    <name type="scientific">Massilia varians</name>
    <dbReference type="NCBI Taxonomy" id="457921"/>
    <lineage>
        <taxon>Bacteria</taxon>
        <taxon>Pseudomonadati</taxon>
        <taxon>Pseudomonadota</taxon>
        <taxon>Betaproteobacteria</taxon>
        <taxon>Burkholderiales</taxon>
        <taxon>Oxalobacteraceae</taxon>
        <taxon>Telluria group</taxon>
        <taxon>Massilia</taxon>
    </lineage>
</organism>
<evidence type="ECO:0000313" key="4">
    <source>
        <dbReference type="EMBL" id="BDT60351.1"/>
    </source>
</evidence>
<feature type="signal peptide" evidence="1">
    <location>
        <begin position="1"/>
        <end position="22"/>
    </location>
</feature>
<evidence type="ECO:0000313" key="5">
    <source>
        <dbReference type="Proteomes" id="UP001163336"/>
    </source>
</evidence>
<dbReference type="RefSeq" id="WP_281909432.1">
    <property type="nucleotide sequence ID" value="NZ_AP026966.1"/>
</dbReference>
<feature type="chain" id="PRO_5045077935" description="Choice-of-anchor A family protein" evidence="1">
    <location>
        <begin position="23"/>
        <end position="371"/>
    </location>
</feature>
<gene>
    <name evidence="4" type="ORF">MasN3_38450</name>
</gene>
<dbReference type="NCBIfam" id="TIGR04215">
    <property type="entry name" value="choice_anch_A"/>
    <property type="match status" value="1"/>
</dbReference>
<protein>
    <recommendedName>
        <fullName evidence="6">Choice-of-anchor A family protein</fullName>
    </recommendedName>
</protein>
<feature type="domain" description="Ice-binding protein C-terminal" evidence="2">
    <location>
        <begin position="335"/>
        <end position="359"/>
    </location>
</feature>
<proteinExistence type="predicted"/>